<dbReference type="Proteomes" id="UP000663722">
    <property type="component" value="Chromosome"/>
</dbReference>
<keyword evidence="2" id="KW-1185">Reference proteome</keyword>
<dbReference type="AlphaFoldDB" id="A0A975BKV8"/>
<dbReference type="KEGG" id="dmm:dnm_033200"/>
<evidence type="ECO:0000313" key="1">
    <source>
        <dbReference type="EMBL" id="QTA87290.1"/>
    </source>
</evidence>
<sequence>MRKLSVTLYIATPEQVLIGLRPFRSYVLLMVLTEKYF</sequence>
<dbReference type="EMBL" id="CP061800">
    <property type="protein sequence ID" value="QTA87290.1"/>
    <property type="molecule type" value="Genomic_DNA"/>
</dbReference>
<name>A0A975BKV8_9BACT</name>
<accession>A0A975BKV8</accession>
<reference evidence="1" key="1">
    <citation type="journal article" date="2021" name="Microb. Physiol.">
        <title>Proteogenomic Insights into the Physiology of Marine, Sulfate-Reducing, Filamentous Desulfonema limicola and Desulfonema magnum.</title>
        <authorList>
            <person name="Schnaars V."/>
            <person name="Wohlbrand L."/>
            <person name="Scheve S."/>
            <person name="Hinrichs C."/>
            <person name="Reinhardt R."/>
            <person name="Rabus R."/>
        </authorList>
    </citation>
    <scope>NUCLEOTIDE SEQUENCE</scope>
    <source>
        <strain evidence="1">4be13</strain>
    </source>
</reference>
<protein>
    <submittedName>
        <fullName evidence="1">Uncharacterized protein</fullName>
    </submittedName>
</protein>
<organism evidence="1 2">
    <name type="scientific">Desulfonema magnum</name>
    <dbReference type="NCBI Taxonomy" id="45655"/>
    <lineage>
        <taxon>Bacteria</taxon>
        <taxon>Pseudomonadati</taxon>
        <taxon>Thermodesulfobacteriota</taxon>
        <taxon>Desulfobacteria</taxon>
        <taxon>Desulfobacterales</taxon>
        <taxon>Desulfococcaceae</taxon>
        <taxon>Desulfonema</taxon>
    </lineage>
</organism>
<proteinExistence type="predicted"/>
<evidence type="ECO:0000313" key="2">
    <source>
        <dbReference type="Proteomes" id="UP000663722"/>
    </source>
</evidence>
<gene>
    <name evidence="1" type="ORF">dnm_033200</name>
</gene>